<gene>
    <name evidence="1" type="ORF">KK060_15605</name>
</gene>
<name>A0ABS5VV85_9BACT</name>
<organism evidence="1 2">
    <name type="scientific">Chryseosolibacter indicus</name>
    <dbReference type="NCBI Taxonomy" id="2782351"/>
    <lineage>
        <taxon>Bacteria</taxon>
        <taxon>Pseudomonadati</taxon>
        <taxon>Bacteroidota</taxon>
        <taxon>Cytophagia</taxon>
        <taxon>Cytophagales</taxon>
        <taxon>Chryseotaleaceae</taxon>
        <taxon>Chryseosolibacter</taxon>
    </lineage>
</organism>
<evidence type="ECO:0000313" key="1">
    <source>
        <dbReference type="EMBL" id="MBT1704720.1"/>
    </source>
</evidence>
<accession>A0ABS5VV85</accession>
<sequence length="162" mass="18599">MLQTNTIEIFNQRFENKVPNQKINVGGVHYEDDYAKISFMESIPCVKLKLTGIPFCSEHFKIVHLQLLEKINTERPNYFKLHLVTDCSKAGLAANEDIEFYKNTVLPGIINAGVRYHALVMPETVLGRLIIKDMIQPSLTGKPLKMEFFDSSYAAYAWLRKM</sequence>
<proteinExistence type="predicted"/>
<comment type="caution">
    <text evidence="1">The sequence shown here is derived from an EMBL/GenBank/DDBJ whole genome shotgun (WGS) entry which is preliminary data.</text>
</comment>
<evidence type="ECO:0000313" key="2">
    <source>
        <dbReference type="Proteomes" id="UP000772618"/>
    </source>
</evidence>
<dbReference type="EMBL" id="JAHESD010000037">
    <property type="protein sequence ID" value="MBT1704720.1"/>
    <property type="molecule type" value="Genomic_DNA"/>
</dbReference>
<protein>
    <recommendedName>
        <fullName evidence="3">STAS/SEC14 domain-containing protein</fullName>
    </recommendedName>
</protein>
<dbReference type="RefSeq" id="WP_254154677.1">
    <property type="nucleotide sequence ID" value="NZ_JAHESD010000037.1"/>
</dbReference>
<dbReference type="Proteomes" id="UP000772618">
    <property type="component" value="Unassembled WGS sequence"/>
</dbReference>
<reference evidence="1 2" key="1">
    <citation type="submission" date="2021-05" db="EMBL/GenBank/DDBJ databases">
        <title>A Polyphasic approach of four new species of the genus Ohtaekwangia: Ohtaekwangia histidinii sp. nov., Ohtaekwangia cretensis sp. nov., Ohtaekwangia indiensis sp. nov., Ohtaekwangia reichenbachii sp. nov. from diverse environment.</title>
        <authorList>
            <person name="Octaviana S."/>
        </authorList>
    </citation>
    <scope>NUCLEOTIDE SEQUENCE [LARGE SCALE GENOMIC DNA]</scope>
    <source>
        <strain evidence="1 2">PWU20</strain>
    </source>
</reference>
<keyword evidence="2" id="KW-1185">Reference proteome</keyword>
<evidence type="ECO:0008006" key="3">
    <source>
        <dbReference type="Google" id="ProtNLM"/>
    </source>
</evidence>